<dbReference type="AlphaFoldDB" id="A0A5N0VFS6"/>
<dbReference type="GO" id="GO:0003700">
    <property type="term" value="F:DNA-binding transcription factor activity"/>
    <property type="evidence" value="ECO:0007669"/>
    <property type="project" value="InterPro"/>
</dbReference>
<evidence type="ECO:0000313" key="3">
    <source>
        <dbReference type="Proteomes" id="UP000319769"/>
    </source>
</evidence>
<dbReference type="InterPro" id="IPR036388">
    <property type="entry name" value="WH-like_DNA-bd_sf"/>
</dbReference>
<evidence type="ECO:0000313" key="2">
    <source>
        <dbReference type="EMBL" id="KAA9164458.1"/>
    </source>
</evidence>
<dbReference type="SUPFAM" id="SSF46785">
    <property type="entry name" value="Winged helix' DNA-binding domain"/>
    <property type="match status" value="1"/>
</dbReference>
<comment type="caution">
    <text evidence="2">The sequence shown here is derived from an EMBL/GenBank/DDBJ whole genome shotgun (WGS) entry which is preliminary data.</text>
</comment>
<dbReference type="OrthoDB" id="5148120at2"/>
<dbReference type="PANTHER" id="PTHR33164">
    <property type="entry name" value="TRANSCRIPTIONAL REGULATOR, MARR FAMILY"/>
    <property type="match status" value="1"/>
</dbReference>
<sequence length="153" mass="17049">MYGTAIADVDPGPIEAIEFETAVLARNLEMLRRRGEFYAEADRSGYLLLLTLEQSGPLDVMTLAAELGLDASTAARQVAAAHKAGLVTREPDARDRRRSIVAATEKGRAVMRDIREQRRVGTAEMLAGWSEEDRRTVADLFHRYNQAIADRYL</sequence>
<dbReference type="Proteomes" id="UP000319769">
    <property type="component" value="Unassembled WGS sequence"/>
</dbReference>
<dbReference type="SMART" id="SM00347">
    <property type="entry name" value="HTH_MARR"/>
    <property type="match status" value="1"/>
</dbReference>
<evidence type="ECO:0000259" key="1">
    <source>
        <dbReference type="PROSITE" id="PS50995"/>
    </source>
</evidence>
<protein>
    <submittedName>
        <fullName evidence="2">MarR family transcriptional regulator</fullName>
    </submittedName>
</protein>
<dbReference type="PROSITE" id="PS50995">
    <property type="entry name" value="HTH_MARR_2"/>
    <property type="match status" value="1"/>
</dbReference>
<dbReference type="EMBL" id="VMNW02000007">
    <property type="protein sequence ID" value="KAA9164458.1"/>
    <property type="molecule type" value="Genomic_DNA"/>
</dbReference>
<dbReference type="InterPro" id="IPR039422">
    <property type="entry name" value="MarR/SlyA-like"/>
</dbReference>
<feature type="domain" description="HTH marR-type" evidence="1">
    <location>
        <begin position="21"/>
        <end position="146"/>
    </location>
</feature>
<organism evidence="2 3">
    <name type="scientific">Amycolatopsis acidicola</name>
    <dbReference type="NCBI Taxonomy" id="2596893"/>
    <lineage>
        <taxon>Bacteria</taxon>
        <taxon>Bacillati</taxon>
        <taxon>Actinomycetota</taxon>
        <taxon>Actinomycetes</taxon>
        <taxon>Pseudonocardiales</taxon>
        <taxon>Pseudonocardiaceae</taxon>
        <taxon>Amycolatopsis</taxon>
    </lineage>
</organism>
<reference evidence="2" key="1">
    <citation type="submission" date="2019-09" db="EMBL/GenBank/DDBJ databases">
        <authorList>
            <person name="Teo W.F.A."/>
            <person name="Duangmal K."/>
        </authorList>
    </citation>
    <scope>NUCLEOTIDE SEQUENCE [LARGE SCALE GENOMIC DNA]</scope>
    <source>
        <strain evidence="2">K81G1</strain>
    </source>
</reference>
<dbReference type="Gene3D" id="1.10.10.10">
    <property type="entry name" value="Winged helix-like DNA-binding domain superfamily/Winged helix DNA-binding domain"/>
    <property type="match status" value="1"/>
</dbReference>
<dbReference type="PRINTS" id="PR00598">
    <property type="entry name" value="HTHMARR"/>
</dbReference>
<gene>
    <name evidence="2" type="ORF">FPZ12_007660</name>
</gene>
<dbReference type="InterPro" id="IPR036390">
    <property type="entry name" value="WH_DNA-bd_sf"/>
</dbReference>
<dbReference type="PANTHER" id="PTHR33164:SF57">
    <property type="entry name" value="MARR-FAMILY TRANSCRIPTIONAL REGULATOR"/>
    <property type="match status" value="1"/>
</dbReference>
<accession>A0A5N0VFS6</accession>
<name>A0A5N0VFS6_9PSEU</name>
<dbReference type="InterPro" id="IPR000835">
    <property type="entry name" value="HTH_MarR-typ"/>
</dbReference>
<dbReference type="Pfam" id="PF12802">
    <property type="entry name" value="MarR_2"/>
    <property type="match status" value="1"/>
</dbReference>
<proteinExistence type="predicted"/>
<dbReference type="GO" id="GO:0006950">
    <property type="term" value="P:response to stress"/>
    <property type="evidence" value="ECO:0007669"/>
    <property type="project" value="TreeGrafter"/>
</dbReference>
<keyword evidence="3" id="KW-1185">Reference proteome</keyword>